<evidence type="ECO:0000313" key="2">
    <source>
        <dbReference type="EMBL" id="MFL9926646.1"/>
    </source>
</evidence>
<comment type="caution">
    <text evidence="2">The sequence shown here is derived from an EMBL/GenBank/DDBJ whole genome shotgun (WGS) entry which is preliminary data.</text>
</comment>
<feature type="domain" description="NAD-dependent epimerase/dehydratase" evidence="1">
    <location>
        <begin position="3"/>
        <end position="213"/>
    </location>
</feature>
<dbReference type="InterPro" id="IPR036291">
    <property type="entry name" value="NAD(P)-bd_dom_sf"/>
</dbReference>
<dbReference type="PANTHER" id="PTHR48079:SF6">
    <property type="entry name" value="NAD(P)-BINDING DOMAIN-CONTAINING PROTEIN-RELATED"/>
    <property type="match status" value="1"/>
</dbReference>
<accession>A0ABW9ADE4</accession>
<dbReference type="EMBL" id="JAQQFM010000009">
    <property type="protein sequence ID" value="MFL9926646.1"/>
    <property type="molecule type" value="Genomic_DNA"/>
</dbReference>
<dbReference type="Pfam" id="PF01370">
    <property type="entry name" value="Epimerase"/>
    <property type="match status" value="1"/>
</dbReference>
<sequence length="299" mass="31605">MKVFITGATGYVGGSIALHLLASGYQVRGLVRDMSKAEALLQAGIEPVQGDLDDSGLLTREARAADAVINCASSDHRPAIEALLAGLSGSRKILLHTSGSSQVGDAVAGNKVSEQIFDESTPLIVSAGKQARYELDQRILSAPGVRGIVICNTLIYGKGRGLNPHSVQTPALVKNALARGVVQIVGAGLNRWSTVHIDDVCALYQLALEAPSSKGFYFAENGEASFAEIAQAISNRLGIPAIEGLDEEQAIAVWGLNGARYSLGSNSRIRGIRARAELGWQPQHPSVLQWISQEMDTAP</sequence>
<keyword evidence="3" id="KW-1185">Reference proteome</keyword>
<dbReference type="RefSeq" id="WP_408159861.1">
    <property type="nucleotide sequence ID" value="NZ_JAQQFM010000009.1"/>
</dbReference>
<evidence type="ECO:0000259" key="1">
    <source>
        <dbReference type="Pfam" id="PF01370"/>
    </source>
</evidence>
<dbReference type="Proteomes" id="UP001629246">
    <property type="component" value="Unassembled WGS sequence"/>
</dbReference>
<dbReference type="SUPFAM" id="SSF51735">
    <property type="entry name" value="NAD(P)-binding Rossmann-fold domains"/>
    <property type="match status" value="1"/>
</dbReference>
<dbReference type="Gene3D" id="3.40.50.720">
    <property type="entry name" value="NAD(P)-binding Rossmann-like Domain"/>
    <property type="match status" value="1"/>
</dbReference>
<dbReference type="InterPro" id="IPR001509">
    <property type="entry name" value="Epimerase_deHydtase"/>
</dbReference>
<evidence type="ECO:0000313" key="3">
    <source>
        <dbReference type="Proteomes" id="UP001629246"/>
    </source>
</evidence>
<reference evidence="2 3" key="1">
    <citation type="journal article" date="2024" name="Chem. Sci.">
        <title>Discovery of megapolipeptins by genome mining of a Burkholderiales bacteria collection.</title>
        <authorList>
            <person name="Paulo B.S."/>
            <person name="Recchia M.J.J."/>
            <person name="Lee S."/>
            <person name="Fergusson C.H."/>
            <person name="Romanowski S.B."/>
            <person name="Hernandez A."/>
            <person name="Krull N."/>
            <person name="Liu D.Y."/>
            <person name="Cavanagh H."/>
            <person name="Bos A."/>
            <person name="Gray C.A."/>
            <person name="Murphy B.T."/>
            <person name="Linington R.G."/>
            <person name="Eustaquio A.S."/>
        </authorList>
    </citation>
    <scope>NUCLEOTIDE SEQUENCE [LARGE SCALE GENOMIC DNA]</scope>
    <source>
        <strain evidence="2 3">RL21-008-BIB-A</strain>
    </source>
</reference>
<proteinExistence type="predicted"/>
<dbReference type="PANTHER" id="PTHR48079">
    <property type="entry name" value="PROTEIN YEEZ"/>
    <property type="match status" value="1"/>
</dbReference>
<organism evidence="2 3">
    <name type="scientific">Herbaspirillum lusitanum</name>
    <dbReference type="NCBI Taxonomy" id="213312"/>
    <lineage>
        <taxon>Bacteria</taxon>
        <taxon>Pseudomonadati</taxon>
        <taxon>Pseudomonadota</taxon>
        <taxon>Betaproteobacteria</taxon>
        <taxon>Burkholderiales</taxon>
        <taxon>Oxalobacteraceae</taxon>
        <taxon>Herbaspirillum</taxon>
    </lineage>
</organism>
<dbReference type="InterPro" id="IPR051783">
    <property type="entry name" value="NAD(P)-dependent_oxidoreduct"/>
</dbReference>
<name>A0ABW9ADE4_9BURK</name>
<gene>
    <name evidence="2" type="ORF">PQR62_20390</name>
</gene>
<protein>
    <submittedName>
        <fullName evidence="2">NAD-dependent epimerase/dehydratase family protein</fullName>
    </submittedName>
</protein>